<evidence type="ECO:0000313" key="5">
    <source>
        <dbReference type="Proteomes" id="UP000321947"/>
    </source>
</evidence>
<protein>
    <recommendedName>
        <fullName evidence="6">Envelope-like protein</fullName>
    </recommendedName>
</protein>
<evidence type="ECO:0000256" key="1">
    <source>
        <dbReference type="SAM" id="MobiDB-lite"/>
    </source>
</evidence>
<reference evidence="4 5" key="1">
    <citation type="submission" date="2019-08" db="EMBL/GenBank/DDBJ databases">
        <title>Draft genome sequences of two oriental melons (Cucumis melo L. var makuwa).</title>
        <authorList>
            <person name="Kwon S.-Y."/>
        </authorList>
    </citation>
    <scope>NUCLEOTIDE SEQUENCE [LARGE SCALE GENOMIC DNA]</scope>
    <source>
        <strain evidence="5">cv. Chang Bougi</strain>
        <strain evidence="4">cv. SW 3</strain>
        <tissue evidence="3">Leaf</tissue>
    </source>
</reference>
<evidence type="ECO:0000313" key="2">
    <source>
        <dbReference type="EMBL" id="KAA0063697.1"/>
    </source>
</evidence>
<feature type="region of interest" description="Disordered" evidence="1">
    <location>
        <begin position="1"/>
        <end position="20"/>
    </location>
</feature>
<comment type="caution">
    <text evidence="3">The sequence shown here is derived from an EMBL/GenBank/DDBJ whole genome shotgun (WGS) entry which is preliminary data.</text>
</comment>
<feature type="compositionally biased region" description="Basic and acidic residues" evidence="1">
    <location>
        <begin position="113"/>
        <end position="126"/>
    </location>
</feature>
<feature type="region of interest" description="Disordered" evidence="1">
    <location>
        <begin position="65"/>
        <end position="143"/>
    </location>
</feature>
<evidence type="ECO:0000313" key="4">
    <source>
        <dbReference type="Proteomes" id="UP000321393"/>
    </source>
</evidence>
<dbReference type="AlphaFoldDB" id="A0A5D3DUY0"/>
<dbReference type="EMBL" id="SSTD01003032">
    <property type="protein sequence ID" value="TYK27125.1"/>
    <property type="molecule type" value="Genomic_DNA"/>
</dbReference>
<name>A0A5D3DUY0_CUCMM</name>
<feature type="compositionally biased region" description="Polar residues" evidence="1">
    <location>
        <begin position="78"/>
        <end position="87"/>
    </location>
</feature>
<dbReference type="EMBL" id="SSTE01002358">
    <property type="protein sequence ID" value="KAA0063697.1"/>
    <property type="molecule type" value="Genomic_DNA"/>
</dbReference>
<proteinExistence type="predicted"/>
<gene>
    <name evidence="3" type="ORF">E5676_scaffold478G00170</name>
    <name evidence="2" type="ORF">E6C27_scaffold329G002160</name>
</gene>
<feature type="compositionally biased region" description="Low complexity" evidence="1">
    <location>
        <begin position="65"/>
        <end position="77"/>
    </location>
</feature>
<dbReference type="Proteomes" id="UP000321393">
    <property type="component" value="Unassembled WGS sequence"/>
</dbReference>
<dbReference type="Proteomes" id="UP000321947">
    <property type="component" value="Unassembled WGS sequence"/>
</dbReference>
<accession>A0A5D3DUY0</accession>
<evidence type="ECO:0008006" key="6">
    <source>
        <dbReference type="Google" id="ProtNLM"/>
    </source>
</evidence>
<sequence length="294" mass="32755">MVNTRKSKYQAHSSKVVAEVSDTRTNMHGVRMRGDDVPLARLLKKILFSKVRSAVASSFFPSVHFDSSSSSQNVFVSTPGQPSTMNENLEHTSHSPFVSAPAGDDPNVSVHPSESEQPRADPKLKNQENSTELSNGDYQNWSEKDSSKYSICIKTCWNTCVKIHIPLPCFFSSLPTHLNADILTASDALGPDPKTLLLSYRLFQGSHVPNLEHDMRPSRNPRVFDTDDIDDSTKWFFLPRDLASRIINMLIVEPQALSSSINLISDRRLEVDSLVRHLKALISSSSTADYPAQK</sequence>
<feature type="compositionally biased region" description="Polar residues" evidence="1">
    <location>
        <begin position="127"/>
        <end position="141"/>
    </location>
</feature>
<evidence type="ECO:0000313" key="3">
    <source>
        <dbReference type="EMBL" id="TYK27125.1"/>
    </source>
</evidence>
<organism evidence="3 5">
    <name type="scientific">Cucumis melo var. makuwa</name>
    <name type="common">Oriental melon</name>
    <dbReference type="NCBI Taxonomy" id="1194695"/>
    <lineage>
        <taxon>Eukaryota</taxon>
        <taxon>Viridiplantae</taxon>
        <taxon>Streptophyta</taxon>
        <taxon>Embryophyta</taxon>
        <taxon>Tracheophyta</taxon>
        <taxon>Spermatophyta</taxon>
        <taxon>Magnoliopsida</taxon>
        <taxon>eudicotyledons</taxon>
        <taxon>Gunneridae</taxon>
        <taxon>Pentapetalae</taxon>
        <taxon>rosids</taxon>
        <taxon>fabids</taxon>
        <taxon>Cucurbitales</taxon>
        <taxon>Cucurbitaceae</taxon>
        <taxon>Benincaseae</taxon>
        <taxon>Cucumis</taxon>
    </lineage>
</organism>